<dbReference type="PANTHER" id="PTHR38011">
    <property type="entry name" value="DIHYDROFOLATE REDUCTASE FAMILY PROTEIN (AFU_ORTHOLOGUE AFUA_8G06820)"/>
    <property type="match status" value="1"/>
</dbReference>
<dbReference type="OrthoDB" id="3427770at2"/>
<evidence type="ECO:0000313" key="2">
    <source>
        <dbReference type="EMBL" id="RJT78097.1"/>
    </source>
</evidence>
<accession>A0A3A5M8X8</accession>
<dbReference type="Pfam" id="PF01872">
    <property type="entry name" value="RibD_C"/>
    <property type="match status" value="1"/>
</dbReference>
<dbReference type="GO" id="GO:0009231">
    <property type="term" value="P:riboflavin biosynthetic process"/>
    <property type="evidence" value="ECO:0007669"/>
    <property type="project" value="InterPro"/>
</dbReference>
<gene>
    <name evidence="2" type="ORF">D6T63_14240</name>
</gene>
<dbReference type="InterPro" id="IPR002734">
    <property type="entry name" value="RibDG_C"/>
</dbReference>
<dbReference type="PANTHER" id="PTHR38011:SF11">
    <property type="entry name" value="2,5-DIAMINO-6-RIBOSYLAMINO-4(3H)-PYRIMIDINONE 5'-PHOSPHATE REDUCTASE"/>
    <property type="match status" value="1"/>
</dbReference>
<dbReference type="GO" id="GO:0008703">
    <property type="term" value="F:5-amino-6-(5-phosphoribosylamino)uracil reductase activity"/>
    <property type="evidence" value="ECO:0007669"/>
    <property type="project" value="InterPro"/>
</dbReference>
<dbReference type="SUPFAM" id="SSF53597">
    <property type="entry name" value="Dihydrofolate reductase-like"/>
    <property type="match status" value="1"/>
</dbReference>
<dbReference type="InterPro" id="IPR024072">
    <property type="entry name" value="DHFR-like_dom_sf"/>
</dbReference>
<dbReference type="RefSeq" id="WP_120149710.1">
    <property type="nucleotide sequence ID" value="NZ_QZVT01000007.1"/>
</dbReference>
<dbReference type="InterPro" id="IPR050765">
    <property type="entry name" value="Riboflavin_Biosynth_HTPR"/>
</dbReference>
<organism evidence="2 3">
    <name type="scientific">Arthrobacter cheniae</name>
    <dbReference type="NCBI Taxonomy" id="1258888"/>
    <lineage>
        <taxon>Bacteria</taxon>
        <taxon>Bacillati</taxon>
        <taxon>Actinomycetota</taxon>
        <taxon>Actinomycetes</taxon>
        <taxon>Micrococcales</taxon>
        <taxon>Micrococcaceae</taxon>
        <taxon>Arthrobacter</taxon>
    </lineage>
</organism>
<keyword evidence="3" id="KW-1185">Reference proteome</keyword>
<comment type="caution">
    <text evidence="2">The sequence shown here is derived from an EMBL/GenBank/DDBJ whole genome shotgun (WGS) entry which is preliminary data.</text>
</comment>
<dbReference type="AlphaFoldDB" id="A0A3A5M8X8"/>
<name>A0A3A5M8X8_9MICC</name>
<sequence>MTRVIFYTASTINGFIADEQNSLDWLFAVEPPAPEHYERFLTSVGVLVEGSTTYEWVLAFEGLLKEPGKWTALYGERPTFVFTSRDLPVPEAADVRLVSGDVRDAFGRISEAADGKDIWIVGGGDLAGQFLAAGLLDELQIAVAPVALTAGAPLLPLRVESHRLTLRAVEQQGQFAVLSYDVGHGVG</sequence>
<protein>
    <submittedName>
        <fullName evidence="2">Dihydrofolate reductase</fullName>
    </submittedName>
</protein>
<proteinExistence type="predicted"/>
<evidence type="ECO:0000259" key="1">
    <source>
        <dbReference type="Pfam" id="PF01872"/>
    </source>
</evidence>
<dbReference type="Gene3D" id="3.40.430.10">
    <property type="entry name" value="Dihydrofolate Reductase, subunit A"/>
    <property type="match status" value="1"/>
</dbReference>
<dbReference type="Proteomes" id="UP000272560">
    <property type="component" value="Unassembled WGS sequence"/>
</dbReference>
<feature type="domain" description="Bacterial bifunctional deaminase-reductase C-terminal" evidence="1">
    <location>
        <begin position="75"/>
        <end position="173"/>
    </location>
</feature>
<reference evidence="2 3" key="1">
    <citation type="submission" date="2018-09" db="EMBL/GenBank/DDBJ databases">
        <title>Novel species of Arthrobacter.</title>
        <authorList>
            <person name="Liu Q."/>
            <person name="Xin Y.-H."/>
        </authorList>
    </citation>
    <scope>NUCLEOTIDE SEQUENCE [LARGE SCALE GENOMIC DNA]</scope>
    <source>
        <strain evidence="2 3">Hz2</strain>
    </source>
</reference>
<dbReference type="EMBL" id="QZVT01000007">
    <property type="protein sequence ID" value="RJT78097.1"/>
    <property type="molecule type" value="Genomic_DNA"/>
</dbReference>
<evidence type="ECO:0000313" key="3">
    <source>
        <dbReference type="Proteomes" id="UP000272560"/>
    </source>
</evidence>